<sequence>MSSRREEVIKVLSDFNLKDYGTNGISLSERLAEAQTQCLAVGLRNSDQFGVLLQLIDTEEGLRRLIIGMEAAALVLGAGKKLLYIPEYALKEKEWIEKSLNAAGIELRTGLIDVREHEDSVICHLVTMLALADCLDGTYEEGIYISVNGGPLKKAAPDTLIGDLTDPDVGKGVLAGNHVYSNGEWNKTLKETEAYNGVLRILAGNECMVQLAQKDLLKNRERSCGKCVFCREGLLQLQAMFKDTAEGKGRTEYPELIKEIGLAMKYGCLCSLGQNAAELALGVIEQFSDEFSAHNKRKKCPAGVCFVSTALFIDPAVCTGCMECMDQCVADCIEGKSGYIHMIDTSECTRCRACMKVCKAGAIIETDGKLPKLPERLIRCGKFKKR</sequence>
<dbReference type="PANTHER" id="PTHR43578">
    <property type="entry name" value="NADH-QUINONE OXIDOREDUCTASE SUBUNIT F"/>
    <property type="match status" value="1"/>
</dbReference>
<dbReference type="EMBL" id="JAWONS010000030">
    <property type="protein sequence ID" value="MDW2796358.1"/>
    <property type="molecule type" value="Genomic_DNA"/>
</dbReference>
<evidence type="ECO:0000313" key="6">
    <source>
        <dbReference type="Proteomes" id="UP001276854"/>
    </source>
</evidence>
<dbReference type="InterPro" id="IPR019575">
    <property type="entry name" value="Nuop51_4Fe4S-bd"/>
</dbReference>
<keyword evidence="6" id="KW-1185">Reference proteome</keyword>
<dbReference type="Pfam" id="PF10589">
    <property type="entry name" value="NADH_4Fe-4S"/>
    <property type="match status" value="1"/>
</dbReference>
<gene>
    <name evidence="5" type="ORF">RZO55_01990</name>
</gene>
<feature type="domain" description="4Fe-4S ferredoxin-type" evidence="4">
    <location>
        <begin position="339"/>
        <end position="368"/>
    </location>
</feature>
<keyword evidence="1" id="KW-0479">Metal-binding</keyword>
<dbReference type="Gene3D" id="3.30.70.20">
    <property type="match status" value="1"/>
</dbReference>
<dbReference type="SUPFAM" id="SSF140490">
    <property type="entry name" value="Nqo1C-terminal domain-like"/>
    <property type="match status" value="1"/>
</dbReference>
<protein>
    <submittedName>
        <fullName evidence="5">NADH-ubiquinone oxidoreductase-F iron-sulfur binding region domain-containing protein</fullName>
    </submittedName>
</protein>
<organism evidence="5 6">
    <name type="scientific">Clostridium boliviensis</name>
    <dbReference type="NCBI Taxonomy" id="318465"/>
    <lineage>
        <taxon>Bacteria</taxon>
        <taxon>Bacillati</taxon>
        <taxon>Bacillota</taxon>
        <taxon>Clostridia</taxon>
        <taxon>Eubacteriales</taxon>
        <taxon>Clostridiaceae</taxon>
        <taxon>Clostridium</taxon>
    </lineage>
</organism>
<reference evidence="5 6" key="1">
    <citation type="submission" date="2023-10" db="EMBL/GenBank/DDBJ databases">
        <title>A novel Glycoside Hydrolase 43-Like Enzyme from Clostrdium boliviensis is an Endo-xylanase, and a Candidate for Xylooligosaccharides Production from Different Xylan Substrates.</title>
        <authorList>
            <person name="Alvarez M.T."/>
            <person name="Rocabado-Villegas L.R."/>
            <person name="Salas-Veizaga D.M."/>
            <person name="Linares-Pasten J.A."/>
            <person name="Gudmundsdottir E.E."/>
            <person name="Hreggvidsson G.O."/>
            <person name="Adlercreutz P."/>
            <person name="Nordberg Karlsson E."/>
        </authorList>
    </citation>
    <scope>NUCLEOTIDE SEQUENCE [LARGE SCALE GENOMIC DNA]</scope>
    <source>
        <strain evidence="5 6">E-1</strain>
    </source>
</reference>
<dbReference type="Gene3D" id="1.20.1440.230">
    <property type="entry name" value="NADH-ubiquinone oxidoreductase 51kDa subunit, iron-sulphur binding domain"/>
    <property type="match status" value="1"/>
</dbReference>
<evidence type="ECO:0000259" key="4">
    <source>
        <dbReference type="PROSITE" id="PS51379"/>
    </source>
</evidence>
<dbReference type="InterPro" id="IPR017896">
    <property type="entry name" value="4Fe4S_Fe-S-bd"/>
</dbReference>
<evidence type="ECO:0000256" key="1">
    <source>
        <dbReference type="ARBA" id="ARBA00022723"/>
    </source>
</evidence>
<evidence type="ECO:0000313" key="5">
    <source>
        <dbReference type="EMBL" id="MDW2796358.1"/>
    </source>
</evidence>
<dbReference type="PANTHER" id="PTHR43578:SF3">
    <property type="entry name" value="NADH-QUINONE OXIDOREDUCTASE SUBUNIT F"/>
    <property type="match status" value="1"/>
</dbReference>
<dbReference type="Pfam" id="PF00037">
    <property type="entry name" value="Fer4"/>
    <property type="match status" value="1"/>
</dbReference>
<name>A0ABU4GFG5_9CLOT</name>
<proteinExistence type="predicted"/>
<evidence type="ECO:0000256" key="2">
    <source>
        <dbReference type="ARBA" id="ARBA00023004"/>
    </source>
</evidence>
<dbReference type="InterPro" id="IPR037207">
    <property type="entry name" value="Nuop51_4Fe4S-bd_sf"/>
</dbReference>
<comment type="caution">
    <text evidence="5">The sequence shown here is derived from an EMBL/GenBank/DDBJ whole genome shotgun (WGS) entry which is preliminary data.</text>
</comment>
<keyword evidence="2" id="KW-0408">Iron</keyword>
<evidence type="ECO:0000256" key="3">
    <source>
        <dbReference type="ARBA" id="ARBA00023014"/>
    </source>
</evidence>
<dbReference type="PROSITE" id="PS51379">
    <property type="entry name" value="4FE4S_FER_2"/>
    <property type="match status" value="2"/>
</dbReference>
<dbReference type="SUPFAM" id="SSF54862">
    <property type="entry name" value="4Fe-4S ferredoxins"/>
    <property type="match status" value="1"/>
</dbReference>
<dbReference type="Proteomes" id="UP001276854">
    <property type="component" value="Unassembled WGS sequence"/>
</dbReference>
<accession>A0ABU4GFG5</accession>
<keyword evidence="3" id="KW-0411">Iron-sulfur</keyword>
<dbReference type="RefSeq" id="WP_318062626.1">
    <property type="nucleotide sequence ID" value="NZ_JAWONS010000030.1"/>
</dbReference>
<feature type="domain" description="4Fe-4S ferredoxin-type" evidence="4">
    <location>
        <begin position="309"/>
        <end position="338"/>
    </location>
</feature>